<gene>
    <name evidence="2" type="ORF">SVXNc_0687</name>
</gene>
<keyword evidence="3" id="KW-1185">Reference proteome</keyword>
<keyword evidence="1" id="KW-1133">Transmembrane helix</keyword>
<evidence type="ECO:0000256" key="1">
    <source>
        <dbReference type="SAM" id="Phobius"/>
    </source>
</evidence>
<accession>A0ABY8CJ42</accession>
<evidence type="ECO:0000313" key="3">
    <source>
        <dbReference type="Proteomes" id="UP001218034"/>
    </source>
</evidence>
<feature type="transmembrane region" description="Helical" evidence="1">
    <location>
        <begin position="50"/>
        <end position="68"/>
    </location>
</feature>
<dbReference type="RefSeq" id="WP_347721534.1">
    <property type="nucleotide sequence ID" value="NZ_CP104395.1"/>
</dbReference>
<name>A0ABY8CJ42_9ARCH</name>
<dbReference type="GeneID" id="90590124"/>
<dbReference type="Proteomes" id="UP001218034">
    <property type="component" value="Chromosome"/>
</dbReference>
<reference evidence="2 3" key="1">
    <citation type="submission" date="2022-09" db="EMBL/GenBank/DDBJ databases">
        <title>Xylan utilization by haloarchaea-nanohaloarchaea associations.</title>
        <authorList>
            <person name="Yakimov M."/>
        </authorList>
    </citation>
    <scope>NUCLEOTIDE SEQUENCE [LARGE SCALE GENOMIC DNA]</scope>
    <source>
        <strain evidence="2 3">SVXNc</strain>
    </source>
</reference>
<sequence length="69" mass="7008">MNIAKALGSLAENVIAGFVMLVFAILAFFVTVFVVSTGAGLAGYTPDGNFVVLSATILVASTILAGLMK</sequence>
<feature type="transmembrane region" description="Helical" evidence="1">
    <location>
        <begin position="14"/>
        <end position="44"/>
    </location>
</feature>
<keyword evidence="1" id="KW-0812">Transmembrane</keyword>
<evidence type="ECO:0000313" key="2">
    <source>
        <dbReference type="EMBL" id="WEL19701.1"/>
    </source>
</evidence>
<keyword evidence="1" id="KW-0472">Membrane</keyword>
<organism evidence="2 3">
    <name type="scientific">Candidatus Nanohalococcus occultus</name>
    <dbReference type="NCBI Taxonomy" id="2978047"/>
    <lineage>
        <taxon>Archaea</taxon>
        <taxon>Candidatus Nanohalarchaeota</taxon>
        <taxon>Candidatus Nanohalarchaeota incertae sedis</taxon>
        <taxon>Candidatus Nanohalococcus</taxon>
    </lineage>
</organism>
<protein>
    <submittedName>
        <fullName evidence="2">Membrane protein</fullName>
    </submittedName>
</protein>
<proteinExistence type="predicted"/>
<dbReference type="EMBL" id="CP104395">
    <property type="protein sequence ID" value="WEL19701.1"/>
    <property type="molecule type" value="Genomic_DNA"/>
</dbReference>